<organism evidence="1 2">
    <name type="scientific">Manihot esculenta</name>
    <name type="common">Cassava</name>
    <name type="synonym">Jatropha manihot</name>
    <dbReference type="NCBI Taxonomy" id="3983"/>
    <lineage>
        <taxon>Eukaryota</taxon>
        <taxon>Viridiplantae</taxon>
        <taxon>Streptophyta</taxon>
        <taxon>Embryophyta</taxon>
        <taxon>Tracheophyta</taxon>
        <taxon>Spermatophyta</taxon>
        <taxon>Magnoliopsida</taxon>
        <taxon>eudicotyledons</taxon>
        <taxon>Gunneridae</taxon>
        <taxon>Pentapetalae</taxon>
        <taxon>rosids</taxon>
        <taxon>fabids</taxon>
        <taxon>Malpighiales</taxon>
        <taxon>Euphorbiaceae</taxon>
        <taxon>Crotonoideae</taxon>
        <taxon>Manihoteae</taxon>
        <taxon>Manihot</taxon>
    </lineage>
</organism>
<accession>A0ACB7GKI2</accession>
<dbReference type="Proteomes" id="UP000091857">
    <property type="component" value="Chromosome 13"/>
</dbReference>
<sequence length="75" mass="8545">MANNRKKEKFNVVFNECASLVLGVSKSLYRSYDTMEEVVYSFRLANNMRMISNHCGEGICLISSSETLTDINNEQ</sequence>
<dbReference type="EMBL" id="CM004399">
    <property type="protein sequence ID" value="KAG8640877.1"/>
    <property type="molecule type" value="Genomic_DNA"/>
</dbReference>
<reference evidence="2" key="1">
    <citation type="journal article" date="2016" name="Nat. Biotechnol.">
        <title>Sequencing wild and cultivated cassava and related species reveals extensive interspecific hybridization and genetic diversity.</title>
        <authorList>
            <person name="Bredeson J.V."/>
            <person name="Lyons J.B."/>
            <person name="Prochnik S.E."/>
            <person name="Wu G.A."/>
            <person name="Ha C.M."/>
            <person name="Edsinger-Gonzales E."/>
            <person name="Grimwood J."/>
            <person name="Schmutz J."/>
            <person name="Rabbi I.Y."/>
            <person name="Egesi C."/>
            <person name="Nauluvula P."/>
            <person name="Lebot V."/>
            <person name="Ndunguru J."/>
            <person name="Mkamilo G."/>
            <person name="Bart R.S."/>
            <person name="Setter T.L."/>
            <person name="Gleadow R.M."/>
            <person name="Kulakow P."/>
            <person name="Ferguson M.E."/>
            <person name="Rounsley S."/>
            <person name="Rokhsar D.S."/>
        </authorList>
    </citation>
    <scope>NUCLEOTIDE SEQUENCE [LARGE SCALE GENOMIC DNA]</scope>
    <source>
        <strain evidence="2">cv. AM560-2</strain>
    </source>
</reference>
<proteinExistence type="predicted"/>
<keyword evidence="2" id="KW-1185">Reference proteome</keyword>
<name>A0ACB7GKI2_MANES</name>
<gene>
    <name evidence="1" type="ORF">MANES_13G077718v8</name>
</gene>
<protein>
    <submittedName>
        <fullName evidence="1">Uncharacterized protein</fullName>
    </submittedName>
</protein>
<evidence type="ECO:0000313" key="2">
    <source>
        <dbReference type="Proteomes" id="UP000091857"/>
    </source>
</evidence>
<evidence type="ECO:0000313" key="1">
    <source>
        <dbReference type="EMBL" id="KAG8640877.1"/>
    </source>
</evidence>
<comment type="caution">
    <text evidence="1">The sequence shown here is derived from an EMBL/GenBank/DDBJ whole genome shotgun (WGS) entry which is preliminary data.</text>
</comment>